<accession>U5GQS9</accession>
<evidence type="ECO:0000313" key="2">
    <source>
        <dbReference type="Proteomes" id="UP000006729"/>
    </source>
</evidence>
<dbReference type="Proteomes" id="UP000006729">
    <property type="component" value="Chromosome 1"/>
</dbReference>
<dbReference type="HOGENOM" id="CLU_2390144_0_0_1"/>
<gene>
    <name evidence="1" type="ORF">POPTR_001G212500</name>
</gene>
<dbReference type="EMBL" id="CM009290">
    <property type="protein sequence ID" value="PNT55822.1"/>
    <property type="molecule type" value="Genomic_DNA"/>
</dbReference>
<organism evidence="1 2">
    <name type="scientific">Populus trichocarpa</name>
    <name type="common">Western balsam poplar</name>
    <name type="synonym">Populus balsamifera subsp. trichocarpa</name>
    <dbReference type="NCBI Taxonomy" id="3694"/>
    <lineage>
        <taxon>Eukaryota</taxon>
        <taxon>Viridiplantae</taxon>
        <taxon>Streptophyta</taxon>
        <taxon>Embryophyta</taxon>
        <taxon>Tracheophyta</taxon>
        <taxon>Spermatophyta</taxon>
        <taxon>Magnoliopsida</taxon>
        <taxon>eudicotyledons</taxon>
        <taxon>Gunneridae</taxon>
        <taxon>Pentapetalae</taxon>
        <taxon>rosids</taxon>
        <taxon>fabids</taxon>
        <taxon>Malpighiales</taxon>
        <taxon>Salicaceae</taxon>
        <taxon>Saliceae</taxon>
        <taxon>Populus</taxon>
    </lineage>
</organism>
<dbReference type="InParanoid" id="U5GQS9"/>
<reference evidence="1 2" key="1">
    <citation type="journal article" date="2006" name="Science">
        <title>The genome of black cottonwood, Populus trichocarpa (Torr. &amp; Gray).</title>
        <authorList>
            <person name="Tuskan G.A."/>
            <person name="Difazio S."/>
            <person name="Jansson S."/>
            <person name="Bohlmann J."/>
            <person name="Grigoriev I."/>
            <person name="Hellsten U."/>
            <person name="Putnam N."/>
            <person name="Ralph S."/>
            <person name="Rombauts S."/>
            <person name="Salamov A."/>
            <person name="Schein J."/>
            <person name="Sterck L."/>
            <person name="Aerts A."/>
            <person name="Bhalerao R.R."/>
            <person name="Bhalerao R.P."/>
            <person name="Blaudez D."/>
            <person name="Boerjan W."/>
            <person name="Brun A."/>
            <person name="Brunner A."/>
            <person name="Busov V."/>
            <person name="Campbell M."/>
            <person name="Carlson J."/>
            <person name="Chalot M."/>
            <person name="Chapman J."/>
            <person name="Chen G.L."/>
            <person name="Cooper D."/>
            <person name="Coutinho P.M."/>
            <person name="Couturier J."/>
            <person name="Covert S."/>
            <person name="Cronk Q."/>
            <person name="Cunningham R."/>
            <person name="Davis J."/>
            <person name="Degroeve S."/>
            <person name="Dejardin A."/>
            <person name="Depamphilis C."/>
            <person name="Detter J."/>
            <person name="Dirks B."/>
            <person name="Dubchak I."/>
            <person name="Duplessis S."/>
            <person name="Ehlting J."/>
            <person name="Ellis B."/>
            <person name="Gendler K."/>
            <person name="Goodstein D."/>
            <person name="Gribskov M."/>
            <person name="Grimwood J."/>
            <person name="Groover A."/>
            <person name="Gunter L."/>
            <person name="Hamberger B."/>
            <person name="Heinze B."/>
            <person name="Helariutta Y."/>
            <person name="Henrissat B."/>
            <person name="Holligan D."/>
            <person name="Holt R."/>
            <person name="Huang W."/>
            <person name="Islam-Faridi N."/>
            <person name="Jones S."/>
            <person name="Jones-Rhoades M."/>
            <person name="Jorgensen R."/>
            <person name="Joshi C."/>
            <person name="Kangasjarvi J."/>
            <person name="Karlsson J."/>
            <person name="Kelleher C."/>
            <person name="Kirkpatrick R."/>
            <person name="Kirst M."/>
            <person name="Kohler A."/>
            <person name="Kalluri U."/>
            <person name="Larimer F."/>
            <person name="Leebens-Mack J."/>
            <person name="Leple J.C."/>
            <person name="Locascio P."/>
            <person name="Lou Y."/>
            <person name="Lucas S."/>
            <person name="Martin F."/>
            <person name="Montanini B."/>
            <person name="Napoli C."/>
            <person name="Nelson D.R."/>
            <person name="Nelson C."/>
            <person name="Nieminen K."/>
            <person name="Nilsson O."/>
            <person name="Pereda V."/>
            <person name="Peter G."/>
            <person name="Philippe R."/>
            <person name="Pilate G."/>
            <person name="Poliakov A."/>
            <person name="Razumovskaya J."/>
            <person name="Richardson P."/>
            <person name="Rinaldi C."/>
            <person name="Ritland K."/>
            <person name="Rouze P."/>
            <person name="Ryaboy D."/>
            <person name="Schmutz J."/>
            <person name="Schrader J."/>
            <person name="Segerman B."/>
            <person name="Shin H."/>
            <person name="Siddiqui A."/>
            <person name="Sterky F."/>
            <person name="Terry A."/>
            <person name="Tsai C.J."/>
            <person name="Uberbacher E."/>
            <person name="Unneberg P."/>
            <person name="Vahala J."/>
            <person name="Wall K."/>
            <person name="Wessler S."/>
            <person name="Yang G."/>
            <person name="Yin T."/>
            <person name="Douglas C."/>
            <person name="Marra M."/>
            <person name="Sandberg G."/>
            <person name="Van de Peer Y."/>
            <person name="Rokhsar D."/>
        </authorList>
    </citation>
    <scope>NUCLEOTIDE SEQUENCE [LARGE SCALE GENOMIC DNA]</scope>
    <source>
        <strain evidence="2">cv. Nisqually</strain>
    </source>
</reference>
<name>U5GQS9_POPTR</name>
<evidence type="ECO:0000313" key="1">
    <source>
        <dbReference type="EMBL" id="PNT55822.1"/>
    </source>
</evidence>
<dbReference type="AlphaFoldDB" id="U5GQS9"/>
<proteinExistence type="predicted"/>
<protein>
    <submittedName>
        <fullName evidence="1">Uncharacterized protein</fullName>
    </submittedName>
</protein>
<sequence length="94" mass="10254">MVSPSSWHQGGAGIVIKNHSFHFHHISDLTTTEALAPQVAASLALDRNDNQMIFEGEGLSVINVIPCILSMILYGVVSLDNSFACIFSWLLQNL</sequence>
<keyword evidence="2" id="KW-1185">Reference proteome</keyword>